<dbReference type="PROSITE" id="PS51061">
    <property type="entry name" value="R3H"/>
    <property type="match status" value="1"/>
</dbReference>
<dbReference type="EMBL" id="JADEXQ010000009">
    <property type="protein sequence ID" value="MBE9028983.1"/>
    <property type="molecule type" value="Genomic_DNA"/>
</dbReference>
<name>A0A928Z3A5_9CYAN</name>
<dbReference type="Gene3D" id="3.30.300.20">
    <property type="match status" value="1"/>
</dbReference>
<dbReference type="InterPro" id="IPR039247">
    <property type="entry name" value="KhpB"/>
</dbReference>
<feature type="domain" description="R3H" evidence="1">
    <location>
        <begin position="97"/>
        <end position="163"/>
    </location>
</feature>
<protein>
    <submittedName>
        <fullName evidence="2">RNA-binding protein</fullName>
    </submittedName>
</protein>
<evidence type="ECO:0000313" key="2">
    <source>
        <dbReference type="EMBL" id="MBE9028983.1"/>
    </source>
</evidence>
<dbReference type="Pfam" id="PF01424">
    <property type="entry name" value="R3H"/>
    <property type="match status" value="1"/>
</dbReference>
<dbReference type="Gene3D" id="3.30.1370.50">
    <property type="entry name" value="R3H-like domain"/>
    <property type="match status" value="1"/>
</dbReference>
<sequence length="169" mass="18609">MGNHPSVDRGKQWLEQVLALSGLDVAVVAEIRESLCEHSCWLEIDPTNLNEAQQSALIGENGHVIDALQYLANVTLNLDVPEADKGAYTVDLSGYREARHQVLETLAEAAIAKLNAGNQEAEIPGLSAAERRQLHHWIEQNEELSTFSRGQEPERHLVVCRKAAVAPTE</sequence>
<evidence type="ECO:0000259" key="1">
    <source>
        <dbReference type="PROSITE" id="PS51061"/>
    </source>
</evidence>
<dbReference type="InterPro" id="IPR015946">
    <property type="entry name" value="KH_dom-like_a/b"/>
</dbReference>
<reference evidence="2" key="1">
    <citation type="submission" date="2020-10" db="EMBL/GenBank/DDBJ databases">
        <authorList>
            <person name="Castelo-Branco R."/>
            <person name="Eusebio N."/>
            <person name="Adriana R."/>
            <person name="Vieira A."/>
            <person name="Brugerolle De Fraissinette N."/>
            <person name="Rezende De Castro R."/>
            <person name="Schneider M.P."/>
            <person name="Vasconcelos V."/>
            <person name="Leao P.N."/>
        </authorList>
    </citation>
    <scope>NUCLEOTIDE SEQUENCE</scope>
    <source>
        <strain evidence="2">LEGE 11480</strain>
    </source>
</reference>
<dbReference type="AlphaFoldDB" id="A0A928Z3A5"/>
<dbReference type="Proteomes" id="UP000625316">
    <property type="component" value="Unassembled WGS sequence"/>
</dbReference>
<dbReference type="GO" id="GO:0003723">
    <property type="term" value="F:RNA binding"/>
    <property type="evidence" value="ECO:0007669"/>
    <property type="project" value="InterPro"/>
</dbReference>
<evidence type="ECO:0000313" key="3">
    <source>
        <dbReference type="Proteomes" id="UP000625316"/>
    </source>
</evidence>
<dbReference type="PANTHER" id="PTHR35800">
    <property type="entry name" value="PROTEIN JAG"/>
    <property type="match status" value="1"/>
</dbReference>
<dbReference type="PANTHER" id="PTHR35800:SF1">
    <property type="entry name" value="RNA-BINDING PROTEIN KHPB"/>
    <property type="match status" value="1"/>
</dbReference>
<dbReference type="InterPro" id="IPR036867">
    <property type="entry name" value="R3H_dom_sf"/>
</dbReference>
<proteinExistence type="predicted"/>
<dbReference type="InterPro" id="IPR001374">
    <property type="entry name" value="R3H_dom"/>
</dbReference>
<comment type="caution">
    <text evidence="2">The sequence shown here is derived from an EMBL/GenBank/DDBJ whole genome shotgun (WGS) entry which is preliminary data.</text>
</comment>
<accession>A0A928Z3A5</accession>
<keyword evidence="3" id="KW-1185">Reference proteome</keyword>
<organism evidence="2 3">
    <name type="scientific">Romeriopsis navalis LEGE 11480</name>
    <dbReference type="NCBI Taxonomy" id="2777977"/>
    <lineage>
        <taxon>Bacteria</taxon>
        <taxon>Bacillati</taxon>
        <taxon>Cyanobacteriota</taxon>
        <taxon>Cyanophyceae</taxon>
        <taxon>Leptolyngbyales</taxon>
        <taxon>Leptolyngbyaceae</taxon>
        <taxon>Romeriopsis</taxon>
        <taxon>Romeriopsis navalis</taxon>
    </lineage>
</organism>
<dbReference type="SUPFAM" id="SSF82708">
    <property type="entry name" value="R3H domain"/>
    <property type="match status" value="1"/>
</dbReference>
<gene>
    <name evidence="2" type="ORF">IQ266_04295</name>
</gene>
<dbReference type="SMART" id="SM00393">
    <property type="entry name" value="R3H"/>
    <property type="match status" value="1"/>
</dbReference>